<dbReference type="Proteomes" id="UP001623348">
    <property type="component" value="Unassembled WGS sequence"/>
</dbReference>
<dbReference type="InterPro" id="IPR036691">
    <property type="entry name" value="Endo/exonu/phosph_ase_sf"/>
</dbReference>
<evidence type="ECO:0000313" key="1">
    <source>
        <dbReference type="EMBL" id="GAB0179484.1"/>
    </source>
</evidence>
<proteinExistence type="predicted"/>
<gene>
    <name evidence="1" type="ORF">GRJ2_000413700</name>
</gene>
<dbReference type="Gene3D" id="3.60.10.10">
    <property type="entry name" value="Endonuclease/exonuclease/phosphatase"/>
    <property type="match status" value="1"/>
</dbReference>
<protein>
    <submittedName>
        <fullName evidence="1">Uncharacterized protein</fullName>
    </submittedName>
</protein>
<name>A0ABC9W3S3_GRUJA</name>
<dbReference type="EMBL" id="BAAFJT010000001">
    <property type="protein sequence ID" value="GAB0179484.1"/>
    <property type="molecule type" value="Genomic_DNA"/>
</dbReference>
<reference evidence="1 2" key="1">
    <citation type="submission" date="2024-06" db="EMBL/GenBank/DDBJ databases">
        <title>The draft genome of Grus japonensis, version 3.</title>
        <authorList>
            <person name="Nabeshima K."/>
            <person name="Suzuki S."/>
            <person name="Onuma M."/>
        </authorList>
    </citation>
    <scope>NUCLEOTIDE SEQUENCE [LARGE SCALE GENOMIC DNA]</scope>
    <source>
        <strain evidence="1 2">451A</strain>
    </source>
</reference>
<dbReference type="PANTHER" id="PTHR33395">
    <property type="entry name" value="TRANSCRIPTASE, PUTATIVE-RELATED-RELATED"/>
    <property type="match status" value="1"/>
</dbReference>
<sequence length="258" mass="29771">MLPTTGNKREELKATMQLESYDLIAVVEVWSDKLHDWSTAINGYKLFRRDRQGRRDRGCFLYVKKWIDYTELSLKNSDEQDESLWVKIRVQANKGNLVAGVYYRLPDQGEPVDEAFLLQLQETSHLQALILLRDSNHPDICGKNSTENCEQSRRLLETIEDNLNFLIQVTDSPTRAETFLDLLLTSMEELIKDVKIGGSLGCSDYSLVEFTILRDMGQIKNRVRMLNCRKANFQLFKELVDGTPWETAVRGEGAEQSW</sequence>
<dbReference type="SUPFAM" id="SSF56219">
    <property type="entry name" value="DNase I-like"/>
    <property type="match status" value="1"/>
</dbReference>
<accession>A0ABC9W3S3</accession>
<comment type="caution">
    <text evidence="1">The sequence shown here is derived from an EMBL/GenBank/DDBJ whole genome shotgun (WGS) entry which is preliminary data.</text>
</comment>
<dbReference type="PANTHER" id="PTHR33395:SF22">
    <property type="entry name" value="REVERSE TRANSCRIPTASE DOMAIN-CONTAINING PROTEIN"/>
    <property type="match status" value="1"/>
</dbReference>
<dbReference type="AlphaFoldDB" id="A0ABC9W3S3"/>
<evidence type="ECO:0000313" key="2">
    <source>
        <dbReference type="Proteomes" id="UP001623348"/>
    </source>
</evidence>
<organism evidence="1 2">
    <name type="scientific">Grus japonensis</name>
    <name type="common">Japanese crane</name>
    <name type="synonym">Red-crowned crane</name>
    <dbReference type="NCBI Taxonomy" id="30415"/>
    <lineage>
        <taxon>Eukaryota</taxon>
        <taxon>Metazoa</taxon>
        <taxon>Chordata</taxon>
        <taxon>Craniata</taxon>
        <taxon>Vertebrata</taxon>
        <taxon>Euteleostomi</taxon>
        <taxon>Archelosauria</taxon>
        <taxon>Archosauria</taxon>
        <taxon>Dinosauria</taxon>
        <taxon>Saurischia</taxon>
        <taxon>Theropoda</taxon>
        <taxon>Coelurosauria</taxon>
        <taxon>Aves</taxon>
        <taxon>Neognathae</taxon>
        <taxon>Neoaves</taxon>
        <taxon>Gruiformes</taxon>
        <taxon>Gruidae</taxon>
        <taxon>Grus</taxon>
    </lineage>
</organism>
<keyword evidence="2" id="KW-1185">Reference proteome</keyword>